<protein>
    <recommendedName>
        <fullName evidence="4">AzlD domain-containing protein</fullName>
    </recommendedName>
</protein>
<evidence type="ECO:0000313" key="3">
    <source>
        <dbReference type="Proteomes" id="UP001529369"/>
    </source>
</evidence>
<evidence type="ECO:0008006" key="4">
    <source>
        <dbReference type="Google" id="ProtNLM"/>
    </source>
</evidence>
<evidence type="ECO:0000313" key="2">
    <source>
        <dbReference type="EMBL" id="MDN3565659.1"/>
    </source>
</evidence>
<keyword evidence="3" id="KW-1185">Reference proteome</keyword>
<keyword evidence="1" id="KW-0812">Transmembrane</keyword>
<name>A0ABT8A771_9PROT</name>
<accession>A0ABT8A771</accession>
<dbReference type="EMBL" id="JAUFPN010000150">
    <property type="protein sequence ID" value="MDN3565659.1"/>
    <property type="molecule type" value="Genomic_DNA"/>
</dbReference>
<organism evidence="2 3">
    <name type="scientific">Paeniroseomonas aquatica</name>
    <dbReference type="NCBI Taxonomy" id="373043"/>
    <lineage>
        <taxon>Bacteria</taxon>
        <taxon>Pseudomonadati</taxon>
        <taxon>Pseudomonadota</taxon>
        <taxon>Alphaproteobacteria</taxon>
        <taxon>Acetobacterales</taxon>
        <taxon>Acetobacteraceae</taxon>
        <taxon>Paeniroseomonas</taxon>
    </lineage>
</organism>
<keyword evidence="1" id="KW-1133">Transmembrane helix</keyword>
<feature type="transmembrane region" description="Helical" evidence="1">
    <location>
        <begin position="6"/>
        <end position="29"/>
    </location>
</feature>
<reference evidence="3" key="1">
    <citation type="journal article" date="2019" name="Int. J. Syst. Evol. Microbiol.">
        <title>The Global Catalogue of Microorganisms (GCM) 10K type strain sequencing project: providing services to taxonomists for standard genome sequencing and annotation.</title>
        <authorList>
            <consortium name="The Broad Institute Genomics Platform"/>
            <consortium name="The Broad Institute Genome Sequencing Center for Infectious Disease"/>
            <person name="Wu L."/>
            <person name="Ma J."/>
        </authorList>
    </citation>
    <scope>NUCLEOTIDE SEQUENCE [LARGE SCALE GENOMIC DNA]</scope>
    <source>
        <strain evidence="3">CECT 7131</strain>
    </source>
</reference>
<sequence length="107" mass="10435">MPGAELALPLAALAMLLLRALGLLVAGALRPDHPLIAWAAAVSQATLAAFVALAVVAPGGAVAGIPLAARLVGLAGGLLAFAALRGRLLPALALGLVALLAVRALLQ</sequence>
<feature type="transmembrane region" description="Helical" evidence="1">
    <location>
        <begin position="36"/>
        <end position="57"/>
    </location>
</feature>
<proteinExistence type="predicted"/>
<feature type="transmembrane region" description="Helical" evidence="1">
    <location>
        <begin position="88"/>
        <end position="106"/>
    </location>
</feature>
<gene>
    <name evidence="2" type="ORF">QWZ14_14925</name>
</gene>
<comment type="caution">
    <text evidence="2">The sequence shown here is derived from an EMBL/GenBank/DDBJ whole genome shotgun (WGS) entry which is preliminary data.</text>
</comment>
<keyword evidence="1" id="KW-0472">Membrane</keyword>
<dbReference type="RefSeq" id="WP_290317514.1">
    <property type="nucleotide sequence ID" value="NZ_JAUFPN010000150.1"/>
</dbReference>
<evidence type="ECO:0000256" key="1">
    <source>
        <dbReference type="SAM" id="Phobius"/>
    </source>
</evidence>
<dbReference type="Proteomes" id="UP001529369">
    <property type="component" value="Unassembled WGS sequence"/>
</dbReference>
<feature type="transmembrane region" description="Helical" evidence="1">
    <location>
        <begin position="63"/>
        <end position="81"/>
    </location>
</feature>